<dbReference type="SUPFAM" id="SSF75304">
    <property type="entry name" value="Amidase signature (AS) enzymes"/>
    <property type="match status" value="1"/>
</dbReference>
<dbReference type="EMBL" id="FSQW01000001">
    <property type="protein sequence ID" value="SIN64745.1"/>
    <property type="molecule type" value="Genomic_DNA"/>
</dbReference>
<evidence type="ECO:0000313" key="2">
    <source>
        <dbReference type="EMBL" id="SIN64745.1"/>
    </source>
</evidence>
<accession>A0A1N6D1T0</accession>
<dbReference type="Pfam" id="PF01425">
    <property type="entry name" value="Amidase"/>
    <property type="match status" value="1"/>
</dbReference>
<gene>
    <name evidence="2" type="ORF">SAMN02745824_1433</name>
</gene>
<protein>
    <submittedName>
        <fullName evidence="2">Amidase</fullName>
    </submittedName>
</protein>
<keyword evidence="3" id="KW-1185">Reference proteome</keyword>
<dbReference type="NCBIfam" id="NF006006">
    <property type="entry name" value="PRK08137.1"/>
    <property type="match status" value="1"/>
</dbReference>
<sequence length="588" mass="62292">MEPDFRGETGGSSRHATTSILDATMNFRPVIYQGRMMTRIQLSIVISVALFLIFIDQTHARSSPSMDSATEARTESSGANQSLADKLAVRPLSEIAVAIANGTVSSEQMVRSYLRRIAEIDRSGSSINAVLALNPNAIADARKADEAIARGNNIGILHGVPVLLKDNIETLDPVATTAGSFALKDNVSERDAPVAAGLRSAGAIILGKTNLSQWANFRSANSVSGWSAIGGIVRNPHILSRSACGSSSGSGAATAAALAAATVGTETNGSIICPASANGVVGFKPSVGLVSQNGIVPISTSQDTAGPMTRSVRDAALMLTAMVTDKGRPNFVSALDRNFLKGKRIGVMRFAIGRNAGVAKLFDEALKVLEAEGAILMDIESFDRPEGFSRASRMVTQVEFKHTINRYLRSTDPDKVTVRSLEQLIAFNRETPEEALVLFNQARFLAAQARPDVTDPDYLSALHLVQKATRQDGIDKMLKDHDVEILVAPSRGPAYIIDAIYGDQSHGGIGAGYIAAIAGYPNMTVPMGSLHGLPIGLDLMSSHGRDSDVLAAGYAYEQASGKIVTPGYLQDVFEVPAIGEAMRTKALR</sequence>
<dbReference type="Proteomes" id="UP000185192">
    <property type="component" value="Unassembled WGS sequence"/>
</dbReference>
<dbReference type="InterPro" id="IPR036928">
    <property type="entry name" value="AS_sf"/>
</dbReference>
<evidence type="ECO:0000259" key="1">
    <source>
        <dbReference type="Pfam" id="PF01425"/>
    </source>
</evidence>
<dbReference type="OrthoDB" id="8872210at2"/>
<feature type="domain" description="Amidase" evidence="1">
    <location>
        <begin position="109"/>
        <end position="550"/>
    </location>
</feature>
<dbReference type="AlphaFoldDB" id="A0A1N6D1T0"/>
<dbReference type="InterPro" id="IPR023631">
    <property type="entry name" value="Amidase_dom"/>
</dbReference>
<dbReference type="Gene3D" id="3.90.1300.10">
    <property type="entry name" value="Amidase signature (AS) domain"/>
    <property type="match status" value="1"/>
</dbReference>
<reference evidence="3" key="1">
    <citation type="submission" date="2016-11" db="EMBL/GenBank/DDBJ databases">
        <authorList>
            <person name="Varghese N."/>
            <person name="Submissions S."/>
        </authorList>
    </citation>
    <scope>NUCLEOTIDE SEQUENCE [LARGE SCALE GENOMIC DNA]</scope>
    <source>
        <strain evidence="3">DSM 22363</strain>
    </source>
</reference>
<dbReference type="PANTHER" id="PTHR42678">
    <property type="entry name" value="AMIDASE"/>
    <property type="match status" value="1"/>
</dbReference>
<evidence type="ECO:0000313" key="3">
    <source>
        <dbReference type="Proteomes" id="UP000185192"/>
    </source>
</evidence>
<dbReference type="RefSeq" id="WP_143182749.1">
    <property type="nucleotide sequence ID" value="NZ_FSQW01000001.1"/>
</dbReference>
<organism evidence="2 3">
    <name type="scientific">Parasphingorhabdus marina DSM 22363</name>
    <dbReference type="NCBI Taxonomy" id="1123272"/>
    <lineage>
        <taxon>Bacteria</taxon>
        <taxon>Pseudomonadati</taxon>
        <taxon>Pseudomonadota</taxon>
        <taxon>Alphaproteobacteria</taxon>
        <taxon>Sphingomonadales</taxon>
        <taxon>Sphingomonadaceae</taxon>
        <taxon>Parasphingorhabdus</taxon>
    </lineage>
</organism>
<name>A0A1N6D1T0_9SPHN</name>
<proteinExistence type="predicted"/>
<dbReference type="PANTHER" id="PTHR42678:SF34">
    <property type="entry name" value="OS04G0183300 PROTEIN"/>
    <property type="match status" value="1"/>
</dbReference>
<dbReference type="STRING" id="1123272.SAMN02745824_1433"/>